<dbReference type="AlphaFoldDB" id="A0AAR2LMH0"/>
<evidence type="ECO:0000256" key="1">
    <source>
        <dbReference type="ARBA" id="ARBA00004141"/>
    </source>
</evidence>
<keyword evidence="6" id="KW-0862">Zinc</keyword>
<evidence type="ECO:0000256" key="2">
    <source>
        <dbReference type="ARBA" id="ARBA00008873"/>
    </source>
</evidence>
<gene>
    <name evidence="13" type="primary">SLC30A10</name>
</gene>
<dbReference type="InterPro" id="IPR002524">
    <property type="entry name" value="Cation_efflux"/>
</dbReference>
<keyword evidence="4" id="KW-0050">Antiport</keyword>
<feature type="domain" description="Cation efflux protein cytoplasmic" evidence="12">
    <location>
        <begin position="259"/>
        <end position="334"/>
    </location>
</feature>
<evidence type="ECO:0008006" key="15">
    <source>
        <dbReference type="Google" id="ProtNLM"/>
    </source>
</evidence>
<keyword evidence="5 10" id="KW-0812">Transmembrane</keyword>
<comment type="subcellular location">
    <subcellularLocation>
        <location evidence="1">Membrane</location>
        <topology evidence="1">Multi-pass membrane protein</topology>
    </subcellularLocation>
</comment>
<reference evidence="13" key="3">
    <citation type="submission" date="2025-09" db="UniProtKB">
        <authorList>
            <consortium name="Ensembl"/>
        </authorList>
    </citation>
    <scope>IDENTIFICATION</scope>
</reference>
<dbReference type="SUPFAM" id="SSF160240">
    <property type="entry name" value="Cation efflux protein cytoplasmic domain-like"/>
    <property type="match status" value="1"/>
</dbReference>
<dbReference type="Pfam" id="PF01545">
    <property type="entry name" value="Cation_efflux"/>
    <property type="match status" value="1"/>
</dbReference>
<reference evidence="13" key="2">
    <citation type="submission" date="2025-08" db="UniProtKB">
        <authorList>
            <consortium name="Ensembl"/>
        </authorList>
    </citation>
    <scope>IDENTIFICATION</scope>
</reference>
<dbReference type="Proteomes" id="UP001501920">
    <property type="component" value="Chromosome 5"/>
</dbReference>
<evidence type="ECO:0000313" key="13">
    <source>
        <dbReference type="Ensembl" id="ENSPNAP00000077760.1"/>
    </source>
</evidence>
<feature type="transmembrane region" description="Helical" evidence="10">
    <location>
        <begin position="12"/>
        <end position="32"/>
    </location>
</feature>
<feature type="domain" description="Cation efflux protein transmembrane" evidence="11">
    <location>
        <begin position="11"/>
        <end position="255"/>
    </location>
</feature>
<dbReference type="GO" id="GO:0006828">
    <property type="term" value="P:manganese ion transport"/>
    <property type="evidence" value="ECO:0007669"/>
    <property type="project" value="TreeGrafter"/>
</dbReference>
<evidence type="ECO:0000256" key="7">
    <source>
        <dbReference type="ARBA" id="ARBA00022989"/>
    </source>
</evidence>
<dbReference type="GO" id="GO:0016020">
    <property type="term" value="C:membrane"/>
    <property type="evidence" value="ECO:0007669"/>
    <property type="project" value="UniProtKB-SubCell"/>
</dbReference>
<keyword evidence="7 10" id="KW-1133">Transmembrane helix</keyword>
<dbReference type="GO" id="GO:0006882">
    <property type="term" value="P:intracellular zinc ion homeostasis"/>
    <property type="evidence" value="ECO:0007669"/>
    <property type="project" value="TreeGrafter"/>
</dbReference>
<keyword evidence="14" id="KW-1185">Reference proteome</keyword>
<evidence type="ECO:0000256" key="5">
    <source>
        <dbReference type="ARBA" id="ARBA00022692"/>
    </source>
</evidence>
<evidence type="ECO:0000313" key="14">
    <source>
        <dbReference type="Proteomes" id="UP001501920"/>
    </source>
</evidence>
<dbReference type="RefSeq" id="XP_017576485.2">
    <property type="nucleotide sequence ID" value="XM_017720996.2"/>
</dbReference>
<protein>
    <recommendedName>
        <fullName evidence="15">Solute carrier family 30 member 10</fullName>
    </recommendedName>
</protein>
<evidence type="ECO:0000259" key="12">
    <source>
        <dbReference type="Pfam" id="PF16916"/>
    </source>
</evidence>
<name>A0AAR2LMH0_PYGNA</name>
<dbReference type="Pfam" id="PF16916">
    <property type="entry name" value="ZT_dimer"/>
    <property type="match status" value="1"/>
</dbReference>
<feature type="transmembrane region" description="Helical" evidence="10">
    <location>
        <begin position="226"/>
        <end position="247"/>
    </location>
</feature>
<evidence type="ECO:0000256" key="4">
    <source>
        <dbReference type="ARBA" id="ARBA00022449"/>
    </source>
</evidence>
<dbReference type="GeneTree" id="ENSGT00940000159967"/>
<keyword evidence="3" id="KW-0813">Transport</keyword>
<dbReference type="NCBIfam" id="TIGR01297">
    <property type="entry name" value="CDF"/>
    <property type="match status" value="1"/>
</dbReference>
<evidence type="ECO:0000256" key="8">
    <source>
        <dbReference type="ARBA" id="ARBA00023136"/>
    </source>
</evidence>
<evidence type="ECO:0000256" key="3">
    <source>
        <dbReference type="ARBA" id="ARBA00022448"/>
    </source>
</evidence>
<dbReference type="InterPro" id="IPR027470">
    <property type="entry name" value="Cation_efflux_CTD"/>
</dbReference>
<accession>A0AAR2LMH0</accession>
<dbReference type="PANTHER" id="PTHR45820">
    <property type="entry name" value="FI23527P1"/>
    <property type="match status" value="1"/>
</dbReference>
<dbReference type="SUPFAM" id="SSF161111">
    <property type="entry name" value="Cation efflux protein transmembrane domain-like"/>
    <property type="match status" value="1"/>
</dbReference>
<dbReference type="GO" id="GO:0015297">
    <property type="term" value="F:antiporter activity"/>
    <property type="evidence" value="ECO:0007669"/>
    <property type="project" value="UniProtKB-KW"/>
</dbReference>
<reference evidence="13 14" key="1">
    <citation type="submission" date="2020-10" db="EMBL/GenBank/DDBJ databases">
        <title>Pygocentrus nattereri (red-bellied piranha) genome, fPygNat1, primary haplotype.</title>
        <authorList>
            <person name="Myers G."/>
            <person name="Meyer A."/>
            <person name="Karagic N."/>
            <person name="Pippel M."/>
            <person name="Winkler S."/>
            <person name="Tracey A."/>
            <person name="Wood J."/>
            <person name="Formenti G."/>
            <person name="Howe K."/>
            <person name="Fedrigo O."/>
            <person name="Jarvis E.D."/>
        </authorList>
    </citation>
    <scope>NUCLEOTIDE SEQUENCE [LARGE SCALE GENOMIC DNA]</scope>
</reference>
<dbReference type="InterPro" id="IPR027469">
    <property type="entry name" value="Cation_efflux_TMD_sf"/>
</dbReference>
<dbReference type="PANTHER" id="PTHR45820:SF3">
    <property type="entry name" value="CALCIUM_MANGANESE ANTIPORTER SLC30A10"/>
    <property type="match status" value="1"/>
</dbReference>
<feature type="transmembrane region" description="Helical" evidence="10">
    <location>
        <begin position="73"/>
        <end position="93"/>
    </location>
</feature>
<evidence type="ECO:0000259" key="11">
    <source>
        <dbReference type="Pfam" id="PF01545"/>
    </source>
</evidence>
<dbReference type="InterPro" id="IPR058533">
    <property type="entry name" value="Cation_efflux_TM"/>
</dbReference>
<feature type="transmembrane region" description="Helical" evidence="10">
    <location>
        <begin position="193"/>
        <end position="214"/>
    </location>
</feature>
<evidence type="ECO:0000256" key="6">
    <source>
        <dbReference type="ARBA" id="ARBA00022833"/>
    </source>
</evidence>
<dbReference type="InterPro" id="IPR036837">
    <property type="entry name" value="Cation_efflux_CTD_sf"/>
</dbReference>
<comment type="catalytic activity">
    <reaction evidence="9">
        <text>Zn(2+)(in) + 2 H(+)(out) = Zn(2+)(out) + 2 H(+)(in)</text>
        <dbReference type="Rhea" id="RHEA:72627"/>
        <dbReference type="ChEBI" id="CHEBI:15378"/>
        <dbReference type="ChEBI" id="CHEBI:29105"/>
    </reaction>
</comment>
<keyword evidence="8 10" id="KW-0472">Membrane</keyword>
<evidence type="ECO:0000256" key="10">
    <source>
        <dbReference type="SAM" id="Phobius"/>
    </source>
</evidence>
<feature type="transmembrane region" description="Helical" evidence="10">
    <location>
        <begin position="44"/>
        <end position="61"/>
    </location>
</feature>
<comment type="similarity">
    <text evidence="2">Belongs to the cation diffusion facilitator (CDF) transporter (TC 2.A.4) family. SLC30A subfamily.</text>
</comment>
<proteinExistence type="inferred from homology"/>
<dbReference type="Ensembl" id="ENSPNAT00000041485.1">
    <property type="protein sequence ID" value="ENSPNAP00000077760.1"/>
    <property type="gene ID" value="ENSPNAG00000033894.1"/>
</dbReference>
<organism evidence="13 14">
    <name type="scientific">Pygocentrus nattereri</name>
    <name type="common">Red-bellied piranha</name>
    <dbReference type="NCBI Taxonomy" id="42514"/>
    <lineage>
        <taxon>Eukaryota</taxon>
        <taxon>Metazoa</taxon>
        <taxon>Chordata</taxon>
        <taxon>Craniata</taxon>
        <taxon>Vertebrata</taxon>
        <taxon>Euteleostomi</taxon>
        <taxon>Actinopterygii</taxon>
        <taxon>Neopterygii</taxon>
        <taxon>Teleostei</taxon>
        <taxon>Ostariophysi</taxon>
        <taxon>Characiformes</taxon>
        <taxon>Characoidei</taxon>
        <taxon>Pygocentrus</taxon>
    </lineage>
</organism>
<dbReference type="GO" id="GO:0010312">
    <property type="term" value="P:detoxification of zinc ion"/>
    <property type="evidence" value="ECO:0007669"/>
    <property type="project" value="TreeGrafter"/>
</dbReference>
<sequence length="415" mass="45159">MGRYTGKTCRLIFMLVITVVFFVVEIVAGYAGNSIALVSDSFNMLSDMVSLCVGLLSARLSRRSGSERCSYGLARVEVVGALSNAVFLTALLFSISAEAIKRLSRPEPIDDPFLVLVVGSLGLAVNVVGLFIFQDCRSMCGRGRRGGAEEKGIEKVVMNGEAGSLAQQTDSQETDKNQSDGQPLNIRGVLLHVLNDALGSVVVVVASVLFYVWPLPDNGTCNWQCYVDPSLTLVMVIIILSSAIPLMKETTSILLQMSPPDMTVSTILVDVCRLPGVIGVHEVHVWELVKDRNVATLHVKLNSEFSESQFKSLHTQIREIFHKAGIHSVTAQLEVSDDDLDSSQCSNPCMSTDSACLKLSCCPVESKLVSEHKASQSRSSGEVSVDVMDSTKNLLRERDTKQLEGEHRISDVTKF</sequence>
<feature type="transmembrane region" description="Helical" evidence="10">
    <location>
        <begin position="113"/>
        <end position="133"/>
    </location>
</feature>
<dbReference type="GO" id="GO:0005385">
    <property type="term" value="F:zinc ion transmembrane transporter activity"/>
    <property type="evidence" value="ECO:0007669"/>
    <property type="project" value="TreeGrafter"/>
</dbReference>
<dbReference type="Gene3D" id="1.20.1510.10">
    <property type="entry name" value="Cation efflux protein transmembrane domain"/>
    <property type="match status" value="1"/>
</dbReference>
<evidence type="ECO:0000256" key="9">
    <source>
        <dbReference type="ARBA" id="ARBA00048349"/>
    </source>
</evidence>
<dbReference type="GeneID" id="108441457"/>